<name>A0A495J425_9SPHI</name>
<feature type="domain" description="Peptidase S26" evidence="4">
    <location>
        <begin position="6"/>
        <end position="217"/>
    </location>
</feature>
<gene>
    <name evidence="5" type="ORF">BDD43_3295</name>
</gene>
<dbReference type="GO" id="GO:0009003">
    <property type="term" value="F:signal peptidase activity"/>
    <property type="evidence" value="ECO:0007669"/>
    <property type="project" value="UniProtKB-EC"/>
</dbReference>
<evidence type="ECO:0000256" key="2">
    <source>
        <dbReference type="ARBA" id="ARBA00019232"/>
    </source>
</evidence>
<comment type="catalytic activity">
    <reaction evidence="3">
        <text>Cleavage of hydrophobic, N-terminal signal or leader sequences from secreted and periplasmic proteins.</text>
        <dbReference type="EC" id="3.4.21.89"/>
    </reaction>
</comment>
<protein>
    <recommendedName>
        <fullName evidence="2 3">Signal peptidase I</fullName>
        <ecNumber evidence="3">3.4.21.89</ecNumber>
    </recommendedName>
</protein>
<dbReference type="Gene3D" id="2.10.109.10">
    <property type="entry name" value="Umud Fragment, subunit A"/>
    <property type="match status" value="1"/>
</dbReference>
<evidence type="ECO:0000256" key="1">
    <source>
        <dbReference type="ARBA" id="ARBA00009370"/>
    </source>
</evidence>
<accession>A0A495J425</accession>
<dbReference type="GO" id="GO:0016020">
    <property type="term" value="C:membrane"/>
    <property type="evidence" value="ECO:0007669"/>
    <property type="project" value="UniProtKB-SubCell"/>
</dbReference>
<dbReference type="PANTHER" id="PTHR43390">
    <property type="entry name" value="SIGNAL PEPTIDASE I"/>
    <property type="match status" value="1"/>
</dbReference>
<organism evidence="5 6">
    <name type="scientific">Mucilaginibacter gracilis</name>
    <dbReference type="NCBI Taxonomy" id="423350"/>
    <lineage>
        <taxon>Bacteria</taxon>
        <taxon>Pseudomonadati</taxon>
        <taxon>Bacteroidota</taxon>
        <taxon>Sphingobacteriia</taxon>
        <taxon>Sphingobacteriales</taxon>
        <taxon>Sphingobacteriaceae</taxon>
        <taxon>Mucilaginibacter</taxon>
    </lineage>
</organism>
<evidence type="ECO:0000256" key="3">
    <source>
        <dbReference type="RuleBase" id="RU362042"/>
    </source>
</evidence>
<dbReference type="Pfam" id="PF10502">
    <property type="entry name" value="Peptidase_S26"/>
    <property type="match status" value="1"/>
</dbReference>
<dbReference type="OrthoDB" id="9802919at2"/>
<evidence type="ECO:0000259" key="4">
    <source>
        <dbReference type="Pfam" id="PF10502"/>
    </source>
</evidence>
<dbReference type="InterPro" id="IPR000223">
    <property type="entry name" value="Pept_S26A_signal_pept_1"/>
</dbReference>
<dbReference type="EMBL" id="RBKU01000001">
    <property type="protein sequence ID" value="RKR83094.1"/>
    <property type="molecule type" value="Genomic_DNA"/>
</dbReference>
<dbReference type="NCBIfam" id="TIGR02227">
    <property type="entry name" value="sigpep_I_bact"/>
    <property type="match status" value="1"/>
</dbReference>
<dbReference type="SUPFAM" id="SSF51306">
    <property type="entry name" value="LexA/Signal peptidase"/>
    <property type="match status" value="1"/>
</dbReference>
<dbReference type="InterPro" id="IPR019533">
    <property type="entry name" value="Peptidase_S26"/>
</dbReference>
<dbReference type="PRINTS" id="PR00727">
    <property type="entry name" value="LEADERPTASE"/>
</dbReference>
<dbReference type="PANTHER" id="PTHR43390:SF1">
    <property type="entry name" value="CHLOROPLAST PROCESSING PEPTIDASE"/>
    <property type="match status" value="1"/>
</dbReference>
<dbReference type="Proteomes" id="UP000268007">
    <property type="component" value="Unassembled WGS sequence"/>
</dbReference>
<evidence type="ECO:0000313" key="5">
    <source>
        <dbReference type="EMBL" id="RKR83094.1"/>
    </source>
</evidence>
<dbReference type="CDD" id="cd06530">
    <property type="entry name" value="S26_SPase_I"/>
    <property type="match status" value="1"/>
</dbReference>
<dbReference type="GO" id="GO:0006465">
    <property type="term" value="P:signal peptide processing"/>
    <property type="evidence" value="ECO:0007669"/>
    <property type="project" value="InterPro"/>
</dbReference>
<keyword evidence="3" id="KW-0378">Hydrolase</keyword>
<proteinExistence type="inferred from homology"/>
<dbReference type="AlphaFoldDB" id="A0A495J425"/>
<comment type="similarity">
    <text evidence="1 3">Belongs to the peptidase S26 family.</text>
</comment>
<comment type="caution">
    <text evidence="5">The sequence shown here is derived from an EMBL/GenBank/DDBJ whole genome shotgun (WGS) entry which is preliminary data.</text>
</comment>
<sequence length="221" mass="25466">MTVINIVLCLVQIVIFSWIVGRLTHTIGYYTFATESNMPTHHVGEIFFTSNLKKPDYNRFVCFKNEATKNSIYIFRVIGKPNDVIEIRDGYVYRNGSKLNEPFTWNQYQLSAEEYQRIAGFVEKNHNQLDEIGNNYMVSLTDGELQQYHLTMARYAAFKGKETDYIYPDFKAKGYNADNFGPVKIPAGSYFLLGDNRHNALDSRYFGFVKAEEILGVKLGD</sequence>
<reference evidence="5 6" key="1">
    <citation type="submission" date="2018-10" db="EMBL/GenBank/DDBJ databases">
        <title>Genomic Encyclopedia of Archaeal and Bacterial Type Strains, Phase II (KMG-II): from individual species to whole genera.</title>
        <authorList>
            <person name="Goeker M."/>
        </authorList>
    </citation>
    <scope>NUCLEOTIDE SEQUENCE [LARGE SCALE GENOMIC DNA]</scope>
    <source>
        <strain evidence="5 6">DSM 18602</strain>
    </source>
</reference>
<dbReference type="InterPro" id="IPR036286">
    <property type="entry name" value="LexA/Signal_pep-like_sf"/>
</dbReference>
<keyword evidence="3" id="KW-0645">Protease</keyword>
<evidence type="ECO:0000313" key="6">
    <source>
        <dbReference type="Proteomes" id="UP000268007"/>
    </source>
</evidence>
<comment type="subcellular location">
    <subcellularLocation>
        <location evidence="3">Membrane</location>
        <topology evidence="3">Single-pass type II membrane protein</topology>
    </subcellularLocation>
</comment>
<keyword evidence="6" id="KW-1185">Reference proteome</keyword>
<dbReference type="GO" id="GO:0004252">
    <property type="term" value="F:serine-type endopeptidase activity"/>
    <property type="evidence" value="ECO:0007669"/>
    <property type="project" value="InterPro"/>
</dbReference>
<dbReference type="EC" id="3.4.21.89" evidence="3"/>